<dbReference type="SUPFAM" id="SSF53613">
    <property type="entry name" value="Ribokinase-like"/>
    <property type="match status" value="1"/>
</dbReference>
<keyword evidence="4" id="KW-0067">ATP-binding</keyword>
<dbReference type="EMBL" id="LAZR01002360">
    <property type="protein sequence ID" value="KKN31063.1"/>
    <property type="molecule type" value="Genomic_DNA"/>
</dbReference>
<dbReference type="InterPro" id="IPR029056">
    <property type="entry name" value="Ribokinase-like"/>
</dbReference>
<dbReference type="FunFam" id="3.40.1190.20:FF:000003">
    <property type="entry name" value="Phosphomethylpyrimidine kinase ThiD"/>
    <property type="match status" value="1"/>
</dbReference>
<accession>A0A0F9SP95</accession>
<evidence type="ECO:0000256" key="2">
    <source>
        <dbReference type="ARBA" id="ARBA00022741"/>
    </source>
</evidence>
<dbReference type="GO" id="GO:0008902">
    <property type="term" value="F:hydroxymethylpyrimidine kinase activity"/>
    <property type="evidence" value="ECO:0007669"/>
    <property type="project" value="TreeGrafter"/>
</dbReference>
<dbReference type="PANTHER" id="PTHR20858">
    <property type="entry name" value="PHOSPHOMETHYLPYRIMIDINE KINASE"/>
    <property type="match status" value="1"/>
</dbReference>
<dbReference type="Pfam" id="PF08543">
    <property type="entry name" value="Phos_pyr_kin"/>
    <property type="match status" value="1"/>
</dbReference>
<dbReference type="GO" id="GO:0009228">
    <property type="term" value="P:thiamine biosynthetic process"/>
    <property type="evidence" value="ECO:0007669"/>
    <property type="project" value="InterPro"/>
</dbReference>
<dbReference type="GO" id="GO:0005524">
    <property type="term" value="F:ATP binding"/>
    <property type="evidence" value="ECO:0007669"/>
    <property type="project" value="UniProtKB-KW"/>
</dbReference>
<keyword evidence="3" id="KW-0418">Kinase</keyword>
<evidence type="ECO:0000256" key="4">
    <source>
        <dbReference type="ARBA" id="ARBA00022840"/>
    </source>
</evidence>
<dbReference type="GO" id="GO:0008972">
    <property type="term" value="F:phosphomethylpyrimidine kinase activity"/>
    <property type="evidence" value="ECO:0007669"/>
    <property type="project" value="InterPro"/>
</dbReference>
<dbReference type="AlphaFoldDB" id="A0A0F9SP95"/>
<proteinExistence type="predicted"/>
<dbReference type="PANTHER" id="PTHR20858:SF17">
    <property type="entry name" value="HYDROXYMETHYLPYRIMIDINE_PHOSPHOMETHYLPYRIMIDINE KINASE THI20-RELATED"/>
    <property type="match status" value="1"/>
</dbReference>
<name>A0A0F9SP95_9ZZZZ</name>
<dbReference type="NCBIfam" id="TIGR00097">
    <property type="entry name" value="HMP-P_kinase"/>
    <property type="match status" value="1"/>
</dbReference>
<protein>
    <recommendedName>
        <fullName evidence="5">Pyridoxamine kinase/Phosphomethylpyrimidine kinase domain-containing protein</fullName>
    </recommendedName>
</protein>
<gene>
    <name evidence="6" type="ORF">LCGC14_0827810</name>
</gene>
<dbReference type="CDD" id="cd01169">
    <property type="entry name" value="HMPP_kinase"/>
    <property type="match status" value="1"/>
</dbReference>
<dbReference type="GO" id="GO:0005829">
    <property type="term" value="C:cytosol"/>
    <property type="evidence" value="ECO:0007669"/>
    <property type="project" value="TreeGrafter"/>
</dbReference>
<organism evidence="6">
    <name type="scientific">marine sediment metagenome</name>
    <dbReference type="NCBI Taxonomy" id="412755"/>
    <lineage>
        <taxon>unclassified sequences</taxon>
        <taxon>metagenomes</taxon>
        <taxon>ecological metagenomes</taxon>
    </lineage>
</organism>
<dbReference type="Gene3D" id="3.40.1190.20">
    <property type="match status" value="1"/>
</dbReference>
<dbReference type="InterPro" id="IPR013749">
    <property type="entry name" value="PM/HMP-P_kinase-1"/>
</dbReference>
<dbReference type="InterPro" id="IPR004399">
    <property type="entry name" value="HMP/HMP-P_kinase_dom"/>
</dbReference>
<keyword evidence="2" id="KW-0547">Nucleotide-binding</keyword>
<sequence length="276" mass="29542">MKKVLTIAGSDSGGGAGIQADLKTFAALGVYGMSAITALTAQNTLGIQGIYAIDSSFVGKQIDSVMSDIGADAWKIGMLTNADIIRIVAERAHKYNIKLLIIDPVMIAKSGDPVLESEAINALILELIPIAFVITPNLHEAYTLTSIDIQNIEDAEEAARKIYDMGAKNVIIKGGHLPKVDEAIDLLYDGSKFIEYHVNRIKTNNTHGTGCTFASAIAAELAKGSDIKKAVHIAKAYLTAAIQMADDLNIGQGHGPTNHSQDFKVDVDLDLIRIRE</sequence>
<evidence type="ECO:0000256" key="3">
    <source>
        <dbReference type="ARBA" id="ARBA00022777"/>
    </source>
</evidence>
<evidence type="ECO:0000256" key="1">
    <source>
        <dbReference type="ARBA" id="ARBA00022679"/>
    </source>
</evidence>
<comment type="caution">
    <text evidence="6">The sequence shown here is derived from an EMBL/GenBank/DDBJ whole genome shotgun (WGS) entry which is preliminary data.</text>
</comment>
<reference evidence="6" key="1">
    <citation type="journal article" date="2015" name="Nature">
        <title>Complex archaea that bridge the gap between prokaryotes and eukaryotes.</title>
        <authorList>
            <person name="Spang A."/>
            <person name="Saw J.H."/>
            <person name="Jorgensen S.L."/>
            <person name="Zaremba-Niedzwiedzka K."/>
            <person name="Martijn J."/>
            <person name="Lind A.E."/>
            <person name="van Eijk R."/>
            <person name="Schleper C."/>
            <person name="Guy L."/>
            <person name="Ettema T.J."/>
        </authorList>
    </citation>
    <scope>NUCLEOTIDE SEQUENCE</scope>
</reference>
<evidence type="ECO:0000313" key="6">
    <source>
        <dbReference type="EMBL" id="KKN31063.1"/>
    </source>
</evidence>
<evidence type="ECO:0000259" key="5">
    <source>
        <dbReference type="Pfam" id="PF08543"/>
    </source>
</evidence>
<keyword evidence="1" id="KW-0808">Transferase</keyword>
<feature type="domain" description="Pyridoxamine kinase/Phosphomethylpyrimidine kinase" evidence="5">
    <location>
        <begin position="11"/>
        <end position="258"/>
    </location>
</feature>